<gene>
    <name evidence="9" type="ORF">BP6252_13392</name>
</gene>
<keyword evidence="5" id="KW-0804">Transcription</keyword>
<keyword evidence="10" id="KW-1185">Reference proteome</keyword>
<dbReference type="GO" id="GO:0003713">
    <property type="term" value="F:transcription coactivator activity"/>
    <property type="evidence" value="ECO:0007669"/>
    <property type="project" value="InterPro"/>
</dbReference>
<evidence type="ECO:0000256" key="6">
    <source>
        <dbReference type="ARBA" id="ARBA00023242"/>
    </source>
</evidence>
<feature type="domain" description="Transcriptional coactivator p15 (PC4) C-terminal" evidence="8">
    <location>
        <begin position="62"/>
        <end position="109"/>
    </location>
</feature>
<comment type="subcellular location">
    <subcellularLocation>
        <location evidence="1">Nucleus</location>
    </subcellularLocation>
</comment>
<feature type="compositionally biased region" description="Basic and acidic residues" evidence="7">
    <location>
        <begin position="129"/>
        <end position="155"/>
    </location>
</feature>
<dbReference type="AlphaFoldDB" id="A0A3D8Q851"/>
<keyword evidence="6" id="KW-0539">Nucleus</keyword>
<name>A0A3D8Q851_9HELO</name>
<keyword evidence="4" id="KW-0238">DNA-binding</keyword>
<comment type="caution">
    <text evidence="9">The sequence shown here is derived from an EMBL/GenBank/DDBJ whole genome shotgun (WGS) entry which is preliminary data.</text>
</comment>
<evidence type="ECO:0000256" key="3">
    <source>
        <dbReference type="ARBA" id="ARBA00023015"/>
    </source>
</evidence>
<dbReference type="InterPro" id="IPR045125">
    <property type="entry name" value="Sub1/Tcp4-like"/>
</dbReference>
<dbReference type="GO" id="GO:0005634">
    <property type="term" value="C:nucleus"/>
    <property type="evidence" value="ECO:0007669"/>
    <property type="project" value="UniProtKB-SubCell"/>
</dbReference>
<protein>
    <recommendedName>
        <fullName evidence="8">Transcriptional coactivator p15 (PC4) C-terminal domain-containing protein</fullName>
    </recommendedName>
</protein>
<dbReference type="STRING" id="1849047.A0A3D8Q851"/>
<dbReference type="Gene3D" id="2.30.31.10">
    <property type="entry name" value="Transcriptional Coactivator Pc4, Chain A"/>
    <property type="match status" value="1"/>
</dbReference>
<dbReference type="GO" id="GO:0003677">
    <property type="term" value="F:DNA binding"/>
    <property type="evidence" value="ECO:0007669"/>
    <property type="project" value="UniProtKB-KW"/>
</dbReference>
<dbReference type="EMBL" id="PDLM01000018">
    <property type="protein sequence ID" value="RDW57981.1"/>
    <property type="molecule type" value="Genomic_DNA"/>
</dbReference>
<evidence type="ECO:0000256" key="4">
    <source>
        <dbReference type="ARBA" id="ARBA00023125"/>
    </source>
</evidence>
<dbReference type="GO" id="GO:0060261">
    <property type="term" value="P:positive regulation of transcription initiation by RNA polymerase II"/>
    <property type="evidence" value="ECO:0007669"/>
    <property type="project" value="InterPro"/>
</dbReference>
<dbReference type="InterPro" id="IPR003173">
    <property type="entry name" value="PC4_C"/>
</dbReference>
<dbReference type="InterPro" id="IPR009044">
    <property type="entry name" value="ssDNA-bd_transcriptional_reg"/>
</dbReference>
<evidence type="ECO:0000256" key="1">
    <source>
        <dbReference type="ARBA" id="ARBA00004123"/>
    </source>
</evidence>
<proteinExistence type="inferred from homology"/>
<dbReference type="Proteomes" id="UP000256645">
    <property type="component" value="Unassembled WGS sequence"/>
</dbReference>
<evidence type="ECO:0000313" key="10">
    <source>
        <dbReference type="Proteomes" id="UP000256645"/>
    </source>
</evidence>
<evidence type="ECO:0000256" key="7">
    <source>
        <dbReference type="SAM" id="MobiDB-lite"/>
    </source>
</evidence>
<reference evidence="9 10" key="1">
    <citation type="journal article" date="2018" name="IMA Fungus">
        <title>IMA Genome-F 9: Draft genome sequence of Annulohypoxylon stygium, Aspergillus mulundensis, Berkeleyomyces basicola (syn. Thielaviopsis basicola), Ceratocystis smalleyi, two Cercospora beticola strains, Coleophoma cylindrospora, Fusarium fracticaudum, Phialophora cf. hyalina, and Morchella septimelata.</title>
        <authorList>
            <person name="Wingfield B.D."/>
            <person name="Bills G.F."/>
            <person name="Dong Y."/>
            <person name="Huang W."/>
            <person name="Nel W.J."/>
            <person name="Swalarsk-Parry B.S."/>
            <person name="Vaghefi N."/>
            <person name="Wilken P.M."/>
            <person name="An Z."/>
            <person name="de Beer Z.W."/>
            <person name="De Vos L."/>
            <person name="Chen L."/>
            <person name="Duong T.A."/>
            <person name="Gao Y."/>
            <person name="Hammerbacher A."/>
            <person name="Kikkert J.R."/>
            <person name="Li Y."/>
            <person name="Li H."/>
            <person name="Li K."/>
            <person name="Li Q."/>
            <person name="Liu X."/>
            <person name="Ma X."/>
            <person name="Naidoo K."/>
            <person name="Pethybridge S.J."/>
            <person name="Sun J."/>
            <person name="Steenkamp E.T."/>
            <person name="van der Nest M.A."/>
            <person name="van Wyk S."/>
            <person name="Wingfield M.J."/>
            <person name="Xiong C."/>
            <person name="Yue Q."/>
            <person name="Zhang X."/>
        </authorList>
    </citation>
    <scope>NUCLEOTIDE SEQUENCE [LARGE SCALE GENOMIC DNA]</scope>
    <source>
        <strain evidence="9 10">BP6252</strain>
    </source>
</reference>
<evidence type="ECO:0000259" key="8">
    <source>
        <dbReference type="Pfam" id="PF02229"/>
    </source>
</evidence>
<evidence type="ECO:0000256" key="5">
    <source>
        <dbReference type="ARBA" id="ARBA00023163"/>
    </source>
</evidence>
<feature type="region of interest" description="Disordered" evidence="7">
    <location>
        <begin position="1"/>
        <end position="63"/>
    </location>
</feature>
<dbReference type="Pfam" id="PF02229">
    <property type="entry name" value="PC4"/>
    <property type="match status" value="1"/>
</dbReference>
<keyword evidence="3" id="KW-0805">Transcription regulation</keyword>
<evidence type="ECO:0000256" key="2">
    <source>
        <dbReference type="ARBA" id="ARBA00009001"/>
    </source>
</evidence>
<evidence type="ECO:0000313" key="9">
    <source>
        <dbReference type="EMBL" id="RDW57981.1"/>
    </source>
</evidence>
<sequence length="164" mass="18454">MGRPRKRSIDEVDGYQSDGGFVSNSDGKAPQSKKPKKVTEKLDGPAQDDEGNPYWQLSSGRNQRRVGVQEFKNTQMVNIREFYEKDDRFLPGKKGISLNIDQYKALLQAIPHINTALRGKGVDITEPDVAMKDEDGSEADTKPLKRVRTKQEKSNIEATSDEEE</sequence>
<dbReference type="PANTHER" id="PTHR13215">
    <property type="entry name" value="RNA POLYMERASE II TRANSCRIPTIONAL COACTIVATOR"/>
    <property type="match status" value="1"/>
</dbReference>
<accession>A0A3D8Q851</accession>
<dbReference type="OrthoDB" id="2505440at2759"/>
<dbReference type="SUPFAM" id="SSF54447">
    <property type="entry name" value="ssDNA-binding transcriptional regulator domain"/>
    <property type="match status" value="1"/>
</dbReference>
<feature type="region of interest" description="Disordered" evidence="7">
    <location>
        <begin position="128"/>
        <end position="164"/>
    </location>
</feature>
<comment type="similarity">
    <text evidence="2">Belongs to the transcriptional coactivator PC4 family.</text>
</comment>
<organism evidence="9 10">
    <name type="scientific">Coleophoma cylindrospora</name>
    <dbReference type="NCBI Taxonomy" id="1849047"/>
    <lineage>
        <taxon>Eukaryota</taxon>
        <taxon>Fungi</taxon>
        <taxon>Dikarya</taxon>
        <taxon>Ascomycota</taxon>
        <taxon>Pezizomycotina</taxon>
        <taxon>Leotiomycetes</taxon>
        <taxon>Helotiales</taxon>
        <taxon>Dermateaceae</taxon>
        <taxon>Coleophoma</taxon>
    </lineage>
</organism>